<dbReference type="RefSeq" id="WP_119440379.1">
    <property type="nucleotide sequence ID" value="NZ_QWGR01000026.1"/>
</dbReference>
<dbReference type="Proteomes" id="UP000265926">
    <property type="component" value="Unassembled WGS sequence"/>
</dbReference>
<protein>
    <submittedName>
        <fullName evidence="7">Molybdate ABC transporter substrate-binding protein</fullName>
    </submittedName>
</protein>
<dbReference type="AlphaFoldDB" id="A0A399SR68"/>
<feature type="binding site" evidence="6">
    <location>
        <position position="147"/>
    </location>
    <ligand>
        <name>molybdate</name>
        <dbReference type="ChEBI" id="CHEBI:36264"/>
    </ligand>
</feature>
<feature type="binding site" evidence="6">
    <location>
        <position position="192"/>
    </location>
    <ligand>
        <name>molybdate</name>
        <dbReference type="ChEBI" id="CHEBI:36264"/>
    </ligand>
</feature>
<evidence type="ECO:0000256" key="1">
    <source>
        <dbReference type="ARBA" id="ARBA00009175"/>
    </source>
</evidence>
<reference evidence="7 8" key="1">
    <citation type="submission" date="2018-08" db="EMBL/GenBank/DDBJ databases">
        <title>Pallidiluteibacterium maritimus gen. nov., sp. nov., isolated from coastal sediment.</title>
        <authorList>
            <person name="Zhou L.Y."/>
        </authorList>
    </citation>
    <scope>NUCLEOTIDE SEQUENCE [LARGE SCALE GENOMIC DNA]</scope>
    <source>
        <strain evidence="7 8">XSD2</strain>
    </source>
</reference>
<comment type="similarity">
    <text evidence="1">Belongs to the bacterial solute-binding protein ModA family.</text>
</comment>
<dbReference type="Gene3D" id="3.40.190.10">
    <property type="entry name" value="Periplasmic binding protein-like II"/>
    <property type="match status" value="2"/>
</dbReference>
<evidence type="ECO:0000256" key="5">
    <source>
        <dbReference type="ARBA" id="ARBA00062515"/>
    </source>
</evidence>
<dbReference type="NCBIfam" id="TIGR01256">
    <property type="entry name" value="modA"/>
    <property type="match status" value="1"/>
</dbReference>
<evidence type="ECO:0000256" key="3">
    <source>
        <dbReference type="ARBA" id="ARBA00022723"/>
    </source>
</evidence>
<dbReference type="GO" id="GO:0030973">
    <property type="term" value="F:molybdate ion binding"/>
    <property type="evidence" value="ECO:0007669"/>
    <property type="project" value="UniProtKB-ARBA"/>
</dbReference>
<dbReference type="EMBL" id="QWGR01000026">
    <property type="protein sequence ID" value="RIJ45424.1"/>
    <property type="molecule type" value="Genomic_DNA"/>
</dbReference>
<dbReference type="GO" id="GO:0046872">
    <property type="term" value="F:metal ion binding"/>
    <property type="evidence" value="ECO:0007669"/>
    <property type="project" value="UniProtKB-KW"/>
</dbReference>
<keyword evidence="8" id="KW-1185">Reference proteome</keyword>
<proteinExistence type="inferred from homology"/>
<keyword evidence="4" id="KW-0732">Signal</keyword>
<dbReference type="GO" id="GO:0015689">
    <property type="term" value="P:molybdate ion transport"/>
    <property type="evidence" value="ECO:0007669"/>
    <property type="project" value="InterPro"/>
</dbReference>
<gene>
    <name evidence="7" type="primary">modA</name>
    <name evidence="7" type="ORF">D1614_23145</name>
</gene>
<dbReference type="Pfam" id="PF13531">
    <property type="entry name" value="SBP_bac_11"/>
    <property type="match status" value="1"/>
</dbReference>
<evidence type="ECO:0000256" key="2">
    <source>
        <dbReference type="ARBA" id="ARBA00022505"/>
    </source>
</evidence>
<name>A0A399SR68_9BACT</name>
<evidence type="ECO:0000256" key="6">
    <source>
        <dbReference type="PIRSR" id="PIRSR004846-1"/>
    </source>
</evidence>
<feature type="binding site" evidence="6">
    <location>
        <position position="174"/>
    </location>
    <ligand>
        <name>molybdate</name>
        <dbReference type="ChEBI" id="CHEBI:36264"/>
    </ligand>
</feature>
<dbReference type="FunFam" id="3.40.190.10:FF:000035">
    <property type="entry name" value="Molybdate ABC transporter substrate-binding protein"/>
    <property type="match status" value="1"/>
</dbReference>
<evidence type="ECO:0000313" key="8">
    <source>
        <dbReference type="Proteomes" id="UP000265926"/>
    </source>
</evidence>
<dbReference type="PIRSF" id="PIRSF004846">
    <property type="entry name" value="ModA"/>
    <property type="match status" value="1"/>
</dbReference>
<feature type="binding site" evidence="6">
    <location>
        <position position="62"/>
    </location>
    <ligand>
        <name>molybdate</name>
        <dbReference type="ChEBI" id="CHEBI:36264"/>
    </ligand>
</feature>
<dbReference type="InterPro" id="IPR050682">
    <property type="entry name" value="ModA/WtpA"/>
</dbReference>
<keyword evidence="2 6" id="KW-0500">Molybdenum</keyword>
<dbReference type="SUPFAM" id="SSF53850">
    <property type="entry name" value="Periplasmic binding protein-like II"/>
    <property type="match status" value="1"/>
</dbReference>
<accession>A0A399SR68</accession>
<comment type="caution">
    <text evidence="7">The sequence shown here is derived from an EMBL/GenBank/DDBJ whole genome shotgun (WGS) entry which is preliminary data.</text>
</comment>
<keyword evidence="3 6" id="KW-0479">Metal-binding</keyword>
<organism evidence="7 8">
    <name type="scientific">Maribellus luteus</name>
    <dbReference type="NCBI Taxonomy" id="2305463"/>
    <lineage>
        <taxon>Bacteria</taxon>
        <taxon>Pseudomonadati</taxon>
        <taxon>Bacteroidota</taxon>
        <taxon>Bacteroidia</taxon>
        <taxon>Marinilabiliales</taxon>
        <taxon>Prolixibacteraceae</taxon>
        <taxon>Maribellus</taxon>
    </lineage>
</organism>
<dbReference type="PANTHER" id="PTHR30632:SF0">
    <property type="entry name" value="SULFATE-BINDING PROTEIN"/>
    <property type="match status" value="1"/>
</dbReference>
<sequence length="254" mass="28155">MRYLTWMFISVVLLASCGQGKTEKKRELVVFCASSLTDVVSDICAGFEKETGREVKLNLASSGTLARQIEHGAGPSLFISANKKWLDYLDDLGKTIPGTSKKVAANKMVLVAPVNSEIEPFVFTPNVKLPEVFKGRISIGDPQHVPAGAYAVQIFENLNCEKELESRFLPAKDVRSALMVVELGEVEAGVVYKTDALKSAKVKILTEFPDSLHKPVDYYMAVVKGRENENSLQLYNYIVSEKALPVWEKYGFIQ</sequence>
<dbReference type="InterPro" id="IPR005950">
    <property type="entry name" value="ModA"/>
</dbReference>
<comment type="subunit">
    <text evidence="5">The complex is composed of two ATP-binding proteins (ModC), two transmembrane proteins (ModB) and a solute-binding protein (ModA).</text>
</comment>
<evidence type="ECO:0000313" key="7">
    <source>
        <dbReference type="EMBL" id="RIJ45424.1"/>
    </source>
</evidence>
<dbReference type="GO" id="GO:1901359">
    <property type="term" value="F:tungstate binding"/>
    <property type="evidence" value="ECO:0007669"/>
    <property type="project" value="UniProtKB-ARBA"/>
</dbReference>
<feature type="binding site" evidence="6">
    <location>
        <position position="35"/>
    </location>
    <ligand>
        <name>molybdate</name>
        <dbReference type="ChEBI" id="CHEBI:36264"/>
    </ligand>
</feature>
<dbReference type="PROSITE" id="PS51257">
    <property type="entry name" value="PROKAR_LIPOPROTEIN"/>
    <property type="match status" value="1"/>
</dbReference>
<evidence type="ECO:0000256" key="4">
    <source>
        <dbReference type="ARBA" id="ARBA00022729"/>
    </source>
</evidence>
<dbReference type="PANTHER" id="PTHR30632">
    <property type="entry name" value="MOLYBDATE-BINDING PERIPLASMIC PROTEIN"/>
    <property type="match status" value="1"/>
</dbReference>